<dbReference type="RefSeq" id="WP_189688334.1">
    <property type="nucleotide sequence ID" value="NZ_BMYK01000011.1"/>
</dbReference>
<keyword evidence="2" id="KW-1185">Reference proteome</keyword>
<name>A0ABQ3G571_9BURK</name>
<comment type="caution">
    <text evidence="1">The sequence shown here is derived from an EMBL/GenBank/DDBJ whole genome shotgun (WGS) entry which is preliminary data.</text>
</comment>
<protein>
    <recommendedName>
        <fullName evidence="3">Cell division protein FtsI</fullName>
    </recommendedName>
</protein>
<gene>
    <name evidence="1" type="ORF">GCM10007320_36240</name>
</gene>
<dbReference type="EMBL" id="BMYK01000011">
    <property type="protein sequence ID" value="GHC88931.1"/>
    <property type="molecule type" value="Genomic_DNA"/>
</dbReference>
<proteinExistence type="predicted"/>
<dbReference type="Proteomes" id="UP000626210">
    <property type="component" value="Unassembled WGS sequence"/>
</dbReference>
<evidence type="ECO:0008006" key="3">
    <source>
        <dbReference type="Google" id="ProtNLM"/>
    </source>
</evidence>
<sequence length="210" mass="23010">MPSSDTWRRRTALALATLAAALSGGCSIVSPWPAWEVVKGAGAMASLALERADSEARHTVYHPHAPLRALCIAFNPQAEVADMVPALQQSLRSHGVDSRVYEALQQVPACKVWLHYAAWIEWDTQPLTPLPRPYISAASLTLRTSEGEVLSSSHYVMADGLRTDKWATTRQKIAPVVTALVTGAENVGFYQCLHVAQRAQEEFPNDPRHC</sequence>
<evidence type="ECO:0000313" key="1">
    <source>
        <dbReference type="EMBL" id="GHC88931.1"/>
    </source>
</evidence>
<reference evidence="2" key="1">
    <citation type="journal article" date="2019" name="Int. J. Syst. Evol. Microbiol.">
        <title>The Global Catalogue of Microorganisms (GCM) 10K type strain sequencing project: providing services to taxonomists for standard genome sequencing and annotation.</title>
        <authorList>
            <consortium name="The Broad Institute Genomics Platform"/>
            <consortium name="The Broad Institute Genome Sequencing Center for Infectious Disease"/>
            <person name="Wu L."/>
            <person name="Ma J."/>
        </authorList>
    </citation>
    <scope>NUCLEOTIDE SEQUENCE [LARGE SCALE GENOMIC DNA]</scope>
    <source>
        <strain evidence="2">KCTC 23314</strain>
    </source>
</reference>
<organism evidence="1 2">
    <name type="scientific">Pseudorhodoferax aquiterrae</name>
    <dbReference type="NCBI Taxonomy" id="747304"/>
    <lineage>
        <taxon>Bacteria</taxon>
        <taxon>Pseudomonadati</taxon>
        <taxon>Pseudomonadota</taxon>
        <taxon>Betaproteobacteria</taxon>
        <taxon>Burkholderiales</taxon>
        <taxon>Comamonadaceae</taxon>
    </lineage>
</organism>
<evidence type="ECO:0000313" key="2">
    <source>
        <dbReference type="Proteomes" id="UP000626210"/>
    </source>
</evidence>
<accession>A0ABQ3G571</accession>